<keyword evidence="1" id="KW-0812">Transmembrane</keyword>
<feature type="transmembrane region" description="Helical" evidence="1">
    <location>
        <begin position="34"/>
        <end position="54"/>
    </location>
</feature>
<dbReference type="EMBL" id="CP058559">
    <property type="protein sequence ID" value="QNO14192.1"/>
    <property type="molecule type" value="Genomic_DNA"/>
</dbReference>
<organism evidence="2 3">
    <name type="scientific">Alkalicella caledoniensis</name>
    <dbReference type="NCBI Taxonomy" id="2731377"/>
    <lineage>
        <taxon>Bacteria</taxon>
        <taxon>Bacillati</taxon>
        <taxon>Bacillota</taxon>
        <taxon>Clostridia</taxon>
        <taxon>Eubacteriales</taxon>
        <taxon>Proteinivoracaceae</taxon>
        <taxon>Alkalicella</taxon>
    </lineage>
</organism>
<evidence type="ECO:0000256" key="1">
    <source>
        <dbReference type="SAM" id="Phobius"/>
    </source>
</evidence>
<dbReference type="RefSeq" id="WP_213167849.1">
    <property type="nucleotide sequence ID" value="NZ_CP058559.1"/>
</dbReference>
<sequence length="105" mass="11853">MNSKNAIIDLIVVVAITLLFIFITWLFLPPLFVINFISSWIIVLLYAVILTTYFSIRTKKVSVLAIPAVILIFMLGFGFFNSAIFTHSSRHTLIGNVEEKDSAMK</sequence>
<accession>A0A7G9W680</accession>
<keyword evidence="1" id="KW-0472">Membrane</keyword>
<feature type="transmembrane region" description="Helical" evidence="1">
    <location>
        <begin position="61"/>
        <end position="80"/>
    </location>
</feature>
<evidence type="ECO:0000313" key="2">
    <source>
        <dbReference type="EMBL" id="QNO14192.1"/>
    </source>
</evidence>
<proteinExistence type="predicted"/>
<dbReference type="Proteomes" id="UP000516160">
    <property type="component" value="Chromosome"/>
</dbReference>
<feature type="transmembrane region" description="Helical" evidence="1">
    <location>
        <begin position="7"/>
        <end position="28"/>
    </location>
</feature>
<gene>
    <name evidence="2" type="ORF">HYG86_05105</name>
</gene>
<dbReference type="KEGG" id="acae:HYG86_05105"/>
<dbReference type="AlphaFoldDB" id="A0A7G9W680"/>
<keyword evidence="3" id="KW-1185">Reference proteome</keyword>
<protein>
    <submittedName>
        <fullName evidence="2">Uncharacterized protein</fullName>
    </submittedName>
</protein>
<keyword evidence="1" id="KW-1133">Transmembrane helix</keyword>
<name>A0A7G9W680_ALKCA</name>
<reference evidence="2 3" key="1">
    <citation type="submission" date="2020-07" db="EMBL/GenBank/DDBJ databases">
        <title>Alkalicella. sp. LB2 genome.</title>
        <authorList>
            <person name="Postec A."/>
            <person name="Quemeneur M."/>
        </authorList>
    </citation>
    <scope>NUCLEOTIDE SEQUENCE [LARGE SCALE GENOMIC DNA]</scope>
    <source>
        <strain evidence="2 3">LB2</strain>
    </source>
</reference>
<evidence type="ECO:0000313" key="3">
    <source>
        <dbReference type="Proteomes" id="UP000516160"/>
    </source>
</evidence>